<protein>
    <submittedName>
        <fullName evidence="1">Uncharacterized protein</fullName>
    </submittedName>
</protein>
<proteinExistence type="predicted"/>
<sequence length="66" mass="7439">MDFKAFNVFTAYFYVAMGAVPIQQQIINDTMVDFDSAAAQSKHCTILVYMGSFTVDYPGNSKKMLR</sequence>
<comment type="caution">
    <text evidence="1">The sequence shown here is derived from an EMBL/GenBank/DDBJ whole genome shotgun (WGS) entry which is preliminary data.</text>
</comment>
<name>A0A9P6Y9H2_RHIOR</name>
<evidence type="ECO:0000313" key="2">
    <source>
        <dbReference type="Proteomes" id="UP000717996"/>
    </source>
</evidence>
<evidence type="ECO:0000313" key="1">
    <source>
        <dbReference type="EMBL" id="KAG1542760.1"/>
    </source>
</evidence>
<dbReference type="AlphaFoldDB" id="A0A9P6Y9H2"/>
<dbReference type="Proteomes" id="UP000717996">
    <property type="component" value="Unassembled WGS sequence"/>
</dbReference>
<organism evidence="1 2">
    <name type="scientific">Rhizopus oryzae</name>
    <name type="common">Mucormycosis agent</name>
    <name type="synonym">Rhizopus arrhizus var. delemar</name>
    <dbReference type="NCBI Taxonomy" id="64495"/>
    <lineage>
        <taxon>Eukaryota</taxon>
        <taxon>Fungi</taxon>
        <taxon>Fungi incertae sedis</taxon>
        <taxon>Mucoromycota</taxon>
        <taxon>Mucoromycotina</taxon>
        <taxon>Mucoromycetes</taxon>
        <taxon>Mucorales</taxon>
        <taxon>Mucorineae</taxon>
        <taxon>Rhizopodaceae</taxon>
        <taxon>Rhizopus</taxon>
    </lineage>
</organism>
<accession>A0A9P6Y9H2</accession>
<gene>
    <name evidence="1" type="ORF">G6F51_007084</name>
</gene>
<dbReference type="EMBL" id="JAANIT010001022">
    <property type="protein sequence ID" value="KAG1542760.1"/>
    <property type="molecule type" value="Genomic_DNA"/>
</dbReference>
<reference evidence="1" key="1">
    <citation type="journal article" date="2020" name="Microb. Genom.">
        <title>Genetic diversity of clinical and environmental Mucorales isolates obtained from an investigation of mucormycosis cases among solid organ transplant recipients.</title>
        <authorList>
            <person name="Nguyen M.H."/>
            <person name="Kaul D."/>
            <person name="Muto C."/>
            <person name="Cheng S.J."/>
            <person name="Richter R.A."/>
            <person name="Bruno V.M."/>
            <person name="Liu G."/>
            <person name="Beyhan S."/>
            <person name="Sundermann A.J."/>
            <person name="Mounaud S."/>
            <person name="Pasculle A.W."/>
            <person name="Nierman W.C."/>
            <person name="Driscoll E."/>
            <person name="Cumbie R."/>
            <person name="Clancy C.J."/>
            <person name="Dupont C.L."/>
        </authorList>
    </citation>
    <scope>NUCLEOTIDE SEQUENCE</scope>
    <source>
        <strain evidence="1">GL16</strain>
    </source>
</reference>